<dbReference type="AlphaFoldDB" id="A0A543AXS3"/>
<dbReference type="InterPro" id="IPR003848">
    <property type="entry name" value="DUF218"/>
</dbReference>
<sequence length="274" mass="30377">MLRWWNFRRLVILALTASLSVSAVIAAAGFWVHWQADDGRYTVDSVPAKPVVLVLGAQVYADGRPSAFLAARLDLGRRLYEDGKAQAILVSGDNGQAEYNEVDPMREYLIDAGVPEKQVVGDYAGFDTRDSCVRAKEVFGVTELIVVTQTFHLDRAIALCRAAGIDTVGVGDDTVSQYRPQWRYAVTREYLANVKAWWDVWLDVPPRFLGPYETGIDEALASLSVMVVVPTGYRTDVLTLVEDHELGHQPLVLVVEDVAVAHVRHVRVAEVLEL</sequence>
<accession>A0A543AXS3</accession>
<evidence type="ECO:0000256" key="1">
    <source>
        <dbReference type="SAM" id="SignalP"/>
    </source>
</evidence>
<dbReference type="EMBL" id="VFOW01000001">
    <property type="protein sequence ID" value="TQL77378.1"/>
    <property type="molecule type" value="Genomic_DNA"/>
</dbReference>
<gene>
    <name evidence="3" type="ORF">FB566_2937</name>
</gene>
<dbReference type="PANTHER" id="PTHR30336">
    <property type="entry name" value="INNER MEMBRANE PROTEIN, PROBABLE PERMEASE"/>
    <property type="match status" value="1"/>
</dbReference>
<keyword evidence="1" id="KW-0732">Signal</keyword>
<proteinExistence type="predicted"/>
<feature type="chain" id="PRO_5038961551" evidence="1">
    <location>
        <begin position="24"/>
        <end position="274"/>
    </location>
</feature>
<dbReference type="Pfam" id="PF02698">
    <property type="entry name" value="DUF218"/>
    <property type="match status" value="1"/>
</dbReference>
<dbReference type="Proteomes" id="UP000317043">
    <property type="component" value="Unassembled WGS sequence"/>
</dbReference>
<protein>
    <submittedName>
        <fullName evidence="3">Vancomycin permeability regulator SanA</fullName>
    </submittedName>
</protein>
<reference evidence="3 4" key="1">
    <citation type="submission" date="2019-06" db="EMBL/GenBank/DDBJ databases">
        <title>Sequencing the genomes of 1000 actinobacteria strains.</title>
        <authorList>
            <person name="Klenk H.-P."/>
        </authorList>
    </citation>
    <scope>NUCLEOTIDE SEQUENCE [LARGE SCALE GENOMIC DNA]</scope>
    <source>
        <strain evidence="3 4">DSM 45928</strain>
    </source>
</reference>
<dbReference type="PANTHER" id="PTHR30336:SF6">
    <property type="entry name" value="INTEGRAL MEMBRANE PROTEIN"/>
    <property type="match status" value="1"/>
</dbReference>
<feature type="domain" description="DUF218" evidence="2">
    <location>
        <begin position="51"/>
        <end position="191"/>
    </location>
</feature>
<comment type="caution">
    <text evidence="3">The sequence shown here is derived from an EMBL/GenBank/DDBJ whole genome shotgun (WGS) entry which is preliminary data.</text>
</comment>
<dbReference type="GO" id="GO:0005886">
    <property type="term" value="C:plasma membrane"/>
    <property type="evidence" value="ECO:0007669"/>
    <property type="project" value="TreeGrafter"/>
</dbReference>
<feature type="signal peptide" evidence="1">
    <location>
        <begin position="1"/>
        <end position="23"/>
    </location>
</feature>
<evidence type="ECO:0000313" key="3">
    <source>
        <dbReference type="EMBL" id="TQL77378.1"/>
    </source>
</evidence>
<evidence type="ECO:0000313" key="4">
    <source>
        <dbReference type="Proteomes" id="UP000317043"/>
    </source>
</evidence>
<name>A0A543AXS3_9ACTN</name>
<dbReference type="InterPro" id="IPR051599">
    <property type="entry name" value="Cell_Envelope_Assoc"/>
</dbReference>
<keyword evidence="4" id="KW-1185">Reference proteome</keyword>
<dbReference type="CDD" id="cd06259">
    <property type="entry name" value="YdcF-like"/>
    <property type="match status" value="1"/>
</dbReference>
<organism evidence="3 4">
    <name type="scientific">Stackebrandtia endophytica</name>
    <dbReference type="NCBI Taxonomy" id="1496996"/>
    <lineage>
        <taxon>Bacteria</taxon>
        <taxon>Bacillati</taxon>
        <taxon>Actinomycetota</taxon>
        <taxon>Actinomycetes</taxon>
        <taxon>Glycomycetales</taxon>
        <taxon>Glycomycetaceae</taxon>
        <taxon>Stackebrandtia</taxon>
    </lineage>
</organism>
<evidence type="ECO:0000259" key="2">
    <source>
        <dbReference type="Pfam" id="PF02698"/>
    </source>
</evidence>
<dbReference type="InParanoid" id="A0A543AXS3"/>